<evidence type="ECO:0000313" key="1">
    <source>
        <dbReference type="EMBL" id="KAK1266076.1"/>
    </source>
</evidence>
<dbReference type="EMBL" id="JAUJYN010000007">
    <property type="protein sequence ID" value="KAK1266076.1"/>
    <property type="molecule type" value="Genomic_DNA"/>
</dbReference>
<comment type="caution">
    <text evidence="1">The sequence shown here is derived from an EMBL/GenBank/DDBJ whole genome shotgun (WGS) entry which is preliminary data.</text>
</comment>
<protein>
    <submittedName>
        <fullName evidence="1">Uncharacterized protein</fullName>
    </submittedName>
</protein>
<dbReference type="Proteomes" id="UP001179952">
    <property type="component" value="Unassembled WGS sequence"/>
</dbReference>
<proteinExistence type="predicted"/>
<evidence type="ECO:0000313" key="2">
    <source>
        <dbReference type="Proteomes" id="UP001179952"/>
    </source>
</evidence>
<gene>
    <name evidence="1" type="ORF">QJS04_geneDACA000579</name>
</gene>
<keyword evidence="2" id="KW-1185">Reference proteome</keyword>
<dbReference type="AlphaFoldDB" id="A0AAV9AQ99"/>
<dbReference type="PROSITE" id="PS51257">
    <property type="entry name" value="PROKAR_LIPOPROTEIN"/>
    <property type="match status" value="1"/>
</dbReference>
<reference evidence="1" key="2">
    <citation type="submission" date="2023-06" db="EMBL/GenBank/DDBJ databases">
        <authorList>
            <person name="Ma L."/>
            <person name="Liu K.-W."/>
            <person name="Li Z."/>
            <person name="Hsiao Y.-Y."/>
            <person name="Qi Y."/>
            <person name="Fu T."/>
            <person name="Tang G."/>
            <person name="Zhang D."/>
            <person name="Sun W.-H."/>
            <person name="Liu D.-K."/>
            <person name="Li Y."/>
            <person name="Chen G.-Z."/>
            <person name="Liu X.-D."/>
            <person name="Liao X.-Y."/>
            <person name="Jiang Y.-T."/>
            <person name="Yu X."/>
            <person name="Hao Y."/>
            <person name="Huang J."/>
            <person name="Zhao X.-W."/>
            <person name="Ke S."/>
            <person name="Chen Y.-Y."/>
            <person name="Wu W.-L."/>
            <person name="Hsu J.-L."/>
            <person name="Lin Y.-F."/>
            <person name="Huang M.-D."/>
            <person name="Li C.-Y."/>
            <person name="Huang L."/>
            <person name="Wang Z.-W."/>
            <person name="Zhao X."/>
            <person name="Zhong W.-Y."/>
            <person name="Peng D.-H."/>
            <person name="Ahmad S."/>
            <person name="Lan S."/>
            <person name="Zhang J.-S."/>
            <person name="Tsai W.-C."/>
            <person name="Van De Peer Y."/>
            <person name="Liu Z.-J."/>
        </authorList>
    </citation>
    <scope>NUCLEOTIDE SEQUENCE</scope>
    <source>
        <strain evidence="1">SCP</strain>
        <tissue evidence="1">Leaves</tissue>
    </source>
</reference>
<organism evidence="1 2">
    <name type="scientific">Acorus gramineus</name>
    <name type="common">Dwarf sweet flag</name>
    <dbReference type="NCBI Taxonomy" id="55184"/>
    <lineage>
        <taxon>Eukaryota</taxon>
        <taxon>Viridiplantae</taxon>
        <taxon>Streptophyta</taxon>
        <taxon>Embryophyta</taxon>
        <taxon>Tracheophyta</taxon>
        <taxon>Spermatophyta</taxon>
        <taxon>Magnoliopsida</taxon>
        <taxon>Liliopsida</taxon>
        <taxon>Acoraceae</taxon>
        <taxon>Acorus</taxon>
    </lineage>
</organism>
<name>A0AAV9AQ99_ACOGR</name>
<reference evidence="1" key="1">
    <citation type="journal article" date="2023" name="Nat. Commun.">
        <title>Diploid and tetraploid genomes of Acorus and the evolution of monocots.</title>
        <authorList>
            <person name="Ma L."/>
            <person name="Liu K.W."/>
            <person name="Li Z."/>
            <person name="Hsiao Y.Y."/>
            <person name="Qi Y."/>
            <person name="Fu T."/>
            <person name="Tang G.D."/>
            <person name="Zhang D."/>
            <person name="Sun W.H."/>
            <person name="Liu D.K."/>
            <person name="Li Y."/>
            <person name="Chen G.Z."/>
            <person name="Liu X.D."/>
            <person name="Liao X.Y."/>
            <person name="Jiang Y.T."/>
            <person name="Yu X."/>
            <person name="Hao Y."/>
            <person name="Huang J."/>
            <person name="Zhao X.W."/>
            <person name="Ke S."/>
            <person name="Chen Y.Y."/>
            <person name="Wu W.L."/>
            <person name="Hsu J.L."/>
            <person name="Lin Y.F."/>
            <person name="Huang M.D."/>
            <person name="Li C.Y."/>
            <person name="Huang L."/>
            <person name="Wang Z.W."/>
            <person name="Zhao X."/>
            <person name="Zhong W.Y."/>
            <person name="Peng D.H."/>
            <person name="Ahmad S."/>
            <person name="Lan S."/>
            <person name="Zhang J.S."/>
            <person name="Tsai W.C."/>
            <person name="Van de Peer Y."/>
            <person name="Liu Z.J."/>
        </authorList>
    </citation>
    <scope>NUCLEOTIDE SEQUENCE</scope>
    <source>
        <strain evidence="1">SCP</strain>
    </source>
</reference>
<accession>A0AAV9AQ99</accession>
<sequence length="75" mass="8390">MKKIFYDGGGSYGTNLFSFGCPPVLRVPPLVVSHTWGSPVASCLLKKLNLVEREGKKDFKTKEEQQVPYIRKTSS</sequence>